<dbReference type="EMBL" id="CAJNIZ010021880">
    <property type="protein sequence ID" value="CAE7456391.1"/>
    <property type="molecule type" value="Genomic_DNA"/>
</dbReference>
<evidence type="ECO:0000313" key="12">
    <source>
        <dbReference type="EMBL" id="CAE7456391.1"/>
    </source>
</evidence>
<dbReference type="InterPro" id="IPR008915">
    <property type="entry name" value="Peptidase_M50"/>
</dbReference>
<keyword evidence="5" id="KW-0378">Hydrolase</keyword>
<evidence type="ECO:0000256" key="1">
    <source>
        <dbReference type="ARBA" id="ARBA00001947"/>
    </source>
</evidence>
<proteinExistence type="predicted"/>
<evidence type="ECO:0000256" key="10">
    <source>
        <dbReference type="SAM" id="Phobius"/>
    </source>
</evidence>
<reference evidence="12" key="1">
    <citation type="submission" date="2021-02" db="EMBL/GenBank/DDBJ databases">
        <authorList>
            <person name="Dougan E. K."/>
            <person name="Rhodes N."/>
            <person name="Thang M."/>
            <person name="Chan C."/>
        </authorList>
    </citation>
    <scope>NUCLEOTIDE SEQUENCE</scope>
</reference>
<dbReference type="InterPro" id="IPR004387">
    <property type="entry name" value="Pept_M50_Zn"/>
</dbReference>
<feature type="domain" description="Peptidase M50" evidence="11">
    <location>
        <begin position="6"/>
        <end position="78"/>
    </location>
</feature>
<evidence type="ECO:0000256" key="6">
    <source>
        <dbReference type="ARBA" id="ARBA00022833"/>
    </source>
</evidence>
<evidence type="ECO:0000256" key="3">
    <source>
        <dbReference type="ARBA" id="ARBA00022670"/>
    </source>
</evidence>
<dbReference type="Pfam" id="PF02163">
    <property type="entry name" value="Peptidase_M50"/>
    <property type="match status" value="1"/>
</dbReference>
<dbReference type="GO" id="GO:0016020">
    <property type="term" value="C:membrane"/>
    <property type="evidence" value="ECO:0007669"/>
    <property type="project" value="UniProtKB-SubCell"/>
</dbReference>
<dbReference type="PANTHER" id="PTHR42837:SF2">
    <property type="entry name" value="MEMBRANE METALLOPROTEASE ARASP2, CHLOROPLASTIC-RELATED"/>
    <property type="match status" value="1"/>
</dbReference>
<evidence type="ECO:0000259" key="11">
    <source>
        <dbReference type="Pfam" id="PF02163"/>
    </source>
</evidence>
<protein>
    <submittedName>
        <fullName evidence="12">ARASP protein</fullName>
    </submittedName>
</protein>
<keyword evidence="3" id="KW-0645">Protease</keyword>
<dbReference type="AlphaFoldDB" id="A0A812RXX7"/>
<evidence type="ECO:0000256" key="5">
    <source>
        <dbReference type="ARBA" id="ARBA00022801"/>
    </source>
</evidence>
<sequence length="93" mass="10000">MNFGRSPDGTEFVLRAFPVGGYVRFEDEKVVQLEDGRMVTEFDARSAVERIWVLSGGVLANIAVAWSSLAAGAMLAGVPTKDFLPGIRIQAAV</sequence>
<organism evidence="12 13">
    <name type="scientific">Symbiodinium pilosum</name>
    <name type="common">Dinoflagellate</name>
    <dbReference type="NCBI Taxonomy" id="2952"/>
    <lineage>
        <taxon>Eukaryota</taxon>
        <taxon>Sar</taxon>
        <taxon>Alveolata</taxon>
        <taxon>Dinophyceae</taxon>
        <taxon>Suessiales</taxon>
        <taxon>Symbiodiniaceae</taxon>
        <taxon>Symbiodinium</taxon>
    </lineage>
</organism>
<evidence type="ECO:0000256" key="4">
    <source>
        <dbReference type="ARBA" id="ARBA00022692"/>
    </source>
</evidence>
<evidence type="ECO:0000256" key="8">
    <source>
        <dbReference type="ARBA" id="ARBA00023049"/>
    </source>
</evidence>
<dbReference type="GO" id="GO:0004222">
    <property type="term" value="F:metalloendopeptidase activity"/>
    <property type="evidence" value="ECO:0007669"/>
    <property type="project" value="InterPro"/>
</dbReference>
<dbReference type="GO" id="GO:0006508">
    <property type="term" value="P:proteolysis"/>
    <property type="evidence" value="ECO:0007669"/>
    <property type="project" value="UniProtKB-KW"/>
</dbReference>
<keyword evidence="13" id="KW-1185">Reference proteome</keyword>
<dbReference type="OrthoDB" id="445896at2759"/>
<comment type="cofactor">
    <cofactor evidence="1">
        <name>Zn(2+)</name>
        <dbReference type="ChEBI" id="CHEBI:29105"/>
    </cofactor>
</comment>
<keyword evidence="9 10" id="KW-0472">Membrane</keyword>
<evidence type="ECO:0000256" key="7">
    <source>
        <dbReference type="ARBA" id="ARBA00022989"/>
    </source>
</evidence>
<dbReference type="PANTHER" id="PTHR42837">
    <property type="entry name" value="REGULATOR OF SIGMA-E PROTEASE RSEP"/>
    <property type="match status" value="1"/>
</dbReference>
<feature type="transmembrane region" description="Helical" evidence="10">
    <location>
        <begin position="51"/>
        <end position="78"/>
    </location>
</feature>
<gene>
    <name evidence="12" type="primary">ARASP</name>
    <name evidence="12" type="ORF">SPIL2461_LOCUS11220</name>
</gene>
<evidence type="ECO:0000256" key="2">
    <source>
        <dbReference type="ARBA" id="ARBA00004141"/>
    </source>
</evidence>
<comment type="caution">
    <text evidence="12">The sequence shown here is derived from an EMBL/GenBank/DDBJ whole genome shotgun (WGS) entry which is preliminary data.</text>
</comment>
<accession>A0A812RXX7</accession>
<dbReference type="Proteomes" id="UP000649617">
    <property type="component" value="Unassembled WGS sequence"/>
</dbReference>
<evidence type="ECO:0000313" key="13">
    <source>
        <dbReference type="Proteomes" id="UP000649617"/>
    </source>
</evidence>
<evidence type="ECO:0000256" key="9">
    <source>
        <dbReference type="ARBA" id="ARBA00023136"/>
    </source>
</evidence>
<keyword evidence="6" id="KW-0862">Zinc</keyword>
<comment type="subcellular location">
    <subcellularLocation>
        <location evidence="2">Membrane</location>
        <topology evidence="2">Multi-pass membrane protein</topology>
    </subcellularLocation>
</comment>
<name>A0A812RXX7_SYMPI</name>
<keyword evidence="8" id="KW-0482">Metalloprotease</keyword>
<keyword evidence="7 10" id="KW-1133">Transmembrane helix</keyword>
<keyword evidence="4 10" id="KW-0812">Transmembrane</keyword>